<dbReference type="InterPro" id="IPR036188">
    <property type="entry name" value="FAD/NAD-bd_sf"/>
</dbReference>
<organism evidence="3 4">
    <name type="scientific">Jatrophihabitans cynanchi</name>
    <dbReference type="NCBI Taxonomy" id="2944128"/>
    <lineage>
        <taxon>Bacteria</taxon>
        <taxon>Bacillati</taxon>
        <taxon>Actinomycetota</taxon>
        <taxon>Actinomycetes</taxon>
        <taxon>Jatrophihabitantales</taxon>
        <taxon>Jatrophihabitantaceae</taxon>
        <taxon>Jatrophihabitans</taxon>
    </lineage>
</organism>
<keyword evidence="4" id="KW-1185">Reference proteome</keyword>
<gene>
    <name evidence="3" type="ORF">M6B22_06110</name>
</gene>
<dbReference type="PANTHER" id="PTHR13847:SF289">
    <property type="entry name" value="GLYCINE OXIDASE"/>
    <property type="match status" value="1"/>
</dbReference>
<feature type="domain" description="FAD dependent oxidoreductase" evidence="2">
    <location>
        <begin position="6"/>
        <end position="369"/>
    </location>
</feature>
<sequence>MSKATDVVVIGGGVVGTSAAYFLSSAGAQVTVVEKEDIAAGSSGHGPGFFNAFGGDFSPGPHLALGLESIRLIRENMDHLKTFEDEPGWFNDRPGLAPAFTDEVLANLRDMYAASGAQLEAAGAGAVWLEADEIRRHEPLLAPSVLGGYLFGSVIQIDGWKLARLYMSAARHSGAKLQIAEVIGLTWESERASGVRLADGSTIECDHVVIAMGSWTPTASVWLGFPLPMCNLKGQLHVLRIPGDLALKHHVIERIALMQYPNGDFLLAATPDPAPGGGLRPTDAYIRPVFETHALPDDTQLLLDTGLERFPFLRKAEVIKDLAGGRPMSVDLLPMIGTTPAFDNVYVASGHGRKGIHLSAATGKLVSDLVLSGSTELNVDADAYSPMRFMPPKM</sequence>
<evidence type="ECO:0000313" key="4">
    <source>
        <dbReference type="Proteomes" id="UP001164693"/>
    </source>
</evidence>
<reference evidence="3" key="1">
    <citation type="submission" date="2022-05" db="EMBL/GenBank/DDBJ databases">
        <title>Jatrophihabitans sp. SB3-54 whole genome sequence.</title>
        <authorList>
            <person name="Suh M.K."/>
            <person name="Eom M.K."/>
            <person name="Kim J.S."/>
            <person name="Kim H.S."/>
            <person name="Do H.E."/>
            <person name="Shin Y.K."/>
            <person name="Lee J.-S."/>
        </authorList>
    </citation>
    <scope>NUCLEOTIDE SEQUENCE</scope>
    <source>
        <strain evidence="3">SB3-54</strain>
    </source>
</reference>
<name>A0ABY7K2V3_9ACTN</name>
<accession>A0ABY7K2V3</accession>
<dbReference type="SUPFAM" id="SSF54373">
    <property type="entry name" value="FAD-linked reductases, C-terminal domain"/>
    <property type="match status" value="1"/>
</dbReference>
<dbReference type="PANTHER" id="PTHR13847">
    <property type="entry name" value="SARCOSINE DEHYDROGENASE-RELATED"/>
    <property type="match status" value="1"/>
</dbReference>
<dbReference type="InterPro" id="IPR006076">
    <property type="entry name" value="FAD-dep_OxRdtase"/>
</dbReference>
<evidence type="ECO:0000313" key="3">
    <source>
        <dbReference type="EMBL" id="WAX58335.1"/>
    </source>
</evidence>
<dbReference type="SUPFAM" id="SSF51905">
    <property type="entry name" value="FAD/NAD(P)-binding domain"/>
    <property type="match status" value="1"/>
</dbReference>
<proteinExistence type="predicted"/>
<evidence type="ECO:0000256" key="1">
    <source>
        <dbReference type="ARBA" id="ARBA00023002"/>
    </source>
</evidence>
<dbReference type="EMBL" id="CP097463">
    <property type="protein sequence ID" value="WAX58335.1"/>
    <property type="molecule type" value="Genomic_DNA"/>
</dbReference>
<protein>
    <submittedName>
        <fullName evidence="3">FAD-binding oxidoreductase</fullName>
    </submittedName>
</protein>
<evidence type="ECO:0000259" key="2">
    <source>
        <dbReference type="Pfam" id="PF01266"/>
    </source>
</evidence>
<keyword evidence="1" id="KW-0560">Oxidoreductase</keyword>
<dbReference type="RefSeq" id="WP_269444883.1">
    <property type="nucleotide sequence ID" value="NZ_CP097463.1"/>
</dbReference>
<dbReference type="Gene3D" id="3.30.9.10">
    <property type="entry name" value="D-Amino Acid Oxidase, subunit A, domain 2"/>
    <property type="match status" value="1"/>
</dbReference>
<dbReference type="Proteomes" id="UP001164693">
    <property type="component" value="Chromosome"/>
</dbReference>
<dbReference type="Pfam" id="PF01266">
    <property type="entry name" value="DAO"/>
    <property type="match status" value="1"/>
</dbReference>
<dbReference type="Gene3D" id="3.50.50.60">
    <property type="entry name" value="FAD/NAD(P)-binding domain"/>
    <property type="match status" value="1"/>
</dbReference>